<dbReference type="GeneID" id="2906626"/>
<dbReference type="InterPro" id="IPR029058">
    <property type="entry name" value="AB_hydrolase_fold"/>
</dbReference>
<comment type="catalytic activity">
    <reaction evidence="1">
        <text>Preferential release of a C-terminal arginine or lysine residue.</text>
        <dbReference type="EC" id="3.4.16.6"/>
    </reaction>
</comment>
<evidence type="ECO:0000256" key="14">
    <source>
        <dbReference type="ARBA" id="ARBA00037042"/>
    </source>
</evidence>
<organism evidence="18 20">
    <name type="scientific">Yarrowia lipolytica</name>
    <name type="common">Candida lipolytica</name>
    <dbReference type="NCBI Taxonomy" id="4952"/>
    <lineage>
        <taxon>Eukaryota</taxon>
        <taxon>Fungi</taxon>
        <taxon>Dikarya</taxon>
        <taxon>Ascomycota</taxon>
        <taxon>Saccharomycotina</taxon>
        <taxon>Dipodascomycetes</taxon>
        <taxon>Dipodascales</taxon>
        <taxon>Dipodascales incertae sedis</taxon>
        <taxon>Yarrowia</taxon>
    </lineage>
</organism>
<evidence type="ECO:0000256" key="12">
    <source>
        <dbReference type="ARBA" id="ARBA00023136"/>
    </source>
</evidence>
<proteinExistence type="inferred from homology"/>
<keyword evidence="6 17" id="KW-0812">Transmembrane</keyword>
<dbReference type="AlphaFoldDB" id="A0A1D8N6J8"/>
<dbReference type="GO" id="GO:0006508">
    <property type="term" value="P:proteolysis"/>
    <property type="evidence" value="ECO:0007669"/>
    <property type="project" value="UniProtKB-KW"/>
</dbReference>
<dbReference type="EMBL" id="CP017554">
    <property type="protein sequence ID" value="AOW01259.1"/>
    <property type="molecule type" value="Genomic_DNA"/>
</dbReference>
<evidence type="ECO:0000256" key="17">
    <source>
        <dbReference type="SAM" id="Phobius"/>
    </source>
</evidence>
<evidence type="ECO:0000256" key="8">
    <source>
        <dbReference type="ARBA" id="ARBA00022729"/>
    </source>
</evidence>
<name>A0A1D8N6J8_YARLL</name>
<feature type="chain" id="PRO_5034063710" description="Carboxypeptidase" evidence="15">
    <location>
        <begin position="18"/>
        <end position="614"/>
    </location>
</feature>
<evidence type="ECO:0000256" key="1">
    <source>
        <dbReference type="ARBA" id="ARBA00001003"/>
    </source>
</evidence>
<comment type="subcellular location">
    <subcellularLocation>
        <location evidence="2">Golgi apparatus</location>
        <location evidence="2">trans-Golgi network membrane</location>
        <topology evidence="2">Single-pass type I membrane protein</topology>
    </subcellularLocation>
</comment>
<protein>
    <recommendedName>
        <fullName evidence="15">Carboxypeptidase</fullName>
        <ecNumber evidence="15">3.4.16.-</ecNumber>
    </recommendedName>
</protein>
<dbReference type="PRINTS" id="PR00724">
    <property type="entry name" value="CRBOXYPTASEC"/>
</dbReference>
<evidence type="ECO:0000256" key="2">
    <source>
        <dbReference type="ARBA" id="ARBA00004393"/>
    </source>
</evidence>
<dbReference type="FunFam" id="3.40.50.1820:FF:000121">
    <property type="entry name" value="Carboxypeptidase D"/>
    <property type="match status" value="1"/>
</dbReference>
<evidence type="ECO:0000256" key="4">
    <source>
        <dbReference type="ARBA" id="ARBA00022645"/>
    </source>
</evidence>
<keyword evidence="12 17" id="KW-0472">Membrane</keyword>
<feature type="compositionally biased region" description="Acidic residues" evidence="16">
    <location>
        <begin position="492"/>
        <end position="501"/>
    </location>
</feature>
<evidence type="ECO:0000256" key="15">
    <source>
        <dbReference type="RuleBase" id="RU361156"/>
    </source>
</evidence>
<keyword evidence="11" id="KW-0333">Golgi apparatus</keyword>
<reference evidence="19 21" key="2">
    <citation type="submission" date="2018-07" db="EMBL/GenBank/DDBJ databases">
        <title>Draft Genome Assemblies for Five Robust Yarrowia lipolytica Strains Exhibiting High Lipid Production and Pentose Sugar Utilization and Sugar Alcohol Secretion from Undetoxified Lignocellulosic Biomass Hydrolysates.</title>
        <authorList>
            <consortium name="DOE Joint Genome Institute"/>
            <person name="Walker C."/>
            <person name="Ryu S."/>
            <person name="Na H."/>
            <person name="Zane M."/>
            <person name="LaButti K."/>
            <person name="Lipzen A."/>
            <person name="Haridas S."/>
            <person name="Barry K."/>
            <person name="Grigoriev I.V."/>
            <person name="Quarterman J."/>
            <person name="Slininger P."/>
            <person name="Dien B."/>
            <person name="Trinh C.T."/>
        </authorList>
    </citation>
    <scope>NUCLEOTIDE SEQUENCE [LARGE SCALE GENOMIC DNA]</scope>
    <source>
        <strain evidence="19 21">YB392</strain>
    </source>
</reference>
<dbReference type="PANTHER" id="PTHR11802">
    <property type="entry name" value="SERINE PROTEASE FAMILY S10 SERINE CARBOXYPEPTIDASE"/>
    <property type="match status" value="1"/>
</dbReference>
<feature type="compositionally biased region" description="Basic and acidic residues" evidence="16">
    <location>
        <begin position="480"/>
        <end position="491"/>
    </location>
</feature>
<dbReference type="Gene3D" id="3.40.50.1820">
    <property type="entry name" value="alpha/beta hydrolase"/>
    <property type="match status" value="1"/>
</dbReference>
<dbReference type="EC" id="3.4.16.-" evidence="15"/>
<keyword evidence="4 15" id="KW-0121">Carboxypeptidase</keyword>
<comment type="similarity">
    <text evidence="3 15">Belongs to the peptidase S10 family.</text>
</comment>
<keyword evidence="7" id="KW-0053">Apoptosis</keyword>
<comment type="function">
    <text evidence="14">Protease with a carboxypeptidase B-like function involved in the C-terminal processing of the lysine and arginine residues from protein precursors. Promotes cell fusion and is involved in the programmed cell death.</text>
</comment>
<feature type="region of interest" description="Disordered" evidence="16">
    <location>
        <begin position="465"/>
        <end position="503"/>
    </location>
</feature>
<keyword evidence="13" id="KW-0325">Glycoprotein</keyword>
<dbReference type="PROSITE" id="PS00560">
    <property type="entry name" value="CARBOXYPEPT_SER_HIS"/>
    <property type="match status" value="1"/>
</dbReference>
<feature type="transmembrane region" description="Helical" evidence="17">
    <location>
        <begin position="515"/>
        <end position="539"/>
    </location>
</feature>
<dbReference type="SUPFAM" id="SSF53474">
    <property type="entry name" value="alpha/beta-Hydrolases"/>
    <property type="match status" value="1"/>
</dbReference>
<dbReference type="VEuPathDB" id="FungiDB:YALI1_B07162g"/>
<keyword evidence="9 15" id="KW-0378">Hydrolase</keyword>
<dbReference type="Pfam" id="PF00450">
    <property type="entry name" value="Peptidase_S10"/>
    <property type="match status" value="1"/>
</dbReference>
<sequence>MKLSWSLFCGLASLALSQFDEAPPSQSDYFVRHIPGLDSVDNYTMHSGNILTDAAHNGNLFFWLVEAQYKITERPKTIVWFNGGPGCSSMDGALLEVGPFRIVDDKLRVDPNKGSWHKYANVLFVDQPYGTGYSYSDTDSYLTGLGQVGDEMDSFMTQFLKLFPERAHDDFYLAGESYAGQYIPYIATKLQQTRTVDLKGLLIGNGWMDPANQYYQYVPYALDYGVIEKTEEHVKDLKELTDTCERAINIAKDKNNGRLPVHIRACEDIMNGIVELSRNERSAPESEGICVNYYDVSKEDKWPSCGMNWPEILPYVTDWLRQDATVQALNVNNDKQESWQECNGAVGSRMRQGNDDAAVYLLPDLLESMEILFFNGDRDLICNHYGNERMIEQLEWNGKKGWTEGLELDDWVVDGVSKGKKQSDRNLTYVRIYNASHMVPYDEPEACLTMLNDFIGVSKALSDLSGNKPGRGSENPSDLDDQKSGDQKSDDDSSSDDDDDAEHDKKIASDAMWKAYYQAGFTALIVVLIILGLAGFLFWRKNRGHIYQEETSLLGSCFGGISRWRNSSGGPLSNQQGTFDSRQRLMEPGEYYDLGEIAEEDEDAEELVIRRPEV</sequence>
<evidence type="ECO:0000256" key="6">
    <source>
        <dbReference type="ARBA" id="ARBA00022692"/>
    </source>
</evidence>
<evidence type="ECO:0000256" key="11">
    <source>
        <dbReference type="ARBA" id="ARBA00023034"/>
    </source>
</evidence>
<dbReference type="OMA" id="EMADQFV"/>
<evidence type="ECO:0000256" key="9">
    <source>
        <dbReference type="ARBA" id="ARBA00022801"/>
    </source>
</evidence>
<dbReference type="PROSITE" id="PS00131">
    <property type="entry name" value="CARBOXYPEPT_SER_SER"/>
    <property type="match status" value="1"/>
</dbReference>
<evidence type="ECO:0000313" key="21">
    <source>
        <dbReference type="Proteomes" id="UP000256601"/>
    </source>
</evidence>
<gene>
    <name evidence="19" type="ORF">B0I71DRAFT_130122</name>
    <name evidence="18" type="ORF">YALI1_B07162g</name>
</gene>
<dbReference type="VEuPathDB" id="FungiDB:YALI0_B05170g"/>
<evidence type="ECO:0000256" key="16">
    <source>
        <dbReference type="SAM" id="MobiDB-lite"/>
    </source>
</evidence>
<dbReference type="KEGG" id="yli:2906626"/>
<dbReference type="InterPro" id="IPR033124">
    <property type="entry name" value="Ser_caboxypep_his_AS"/>
</dbReference>
<accession>A0A1D8N6J8</accession>
<dbReference type="InterPro" id="IPR018202">
    <property type="entry name" value="Ser_caboxypep_ser_AS"/>
</dbReference>
<dbReference type="GO" id="GO:0006915">
    <property type="term" value="P:apoptotic process"/>
    <property type="evidence" value="ECO:0007669"/>
    <property type="project" value="UniProtKB-KW"/>
</dbReference>
<dbReference type="InterPro" id="IPR001563">
    <property type="entry name" value="Peptidase_S10"/>
</dbReference>
<keyword evidence="10 17" id="KW-1133">Transmembrane helix</keyword>
<evidence type="ECO:0000256" key="7">
    <source>
        <dbReference type="ARBA" id="ARBA00022703"/>
    </source>
</evidence>
<dbReference type="eggNOG" id="KOG1282">
    <property type="taxonomic scope" value="Eukaryota"/>
</dbReference>
<dbReference type="GO" id="GO:0005802">
    <property type="term" value="C:trans-Golgi network"/>
    <property type="evidence" value="ECO:0007669"/>
    <property type="project" value="TreeGrafter"/>
</dbReference>
<evidence type="ECO:0000313" key="20">
    <source>
        <dbReference type="Proteomes" id="UP000182444"/>
    </source>
</evidence>
<evidence type="ECO:0000313" key="18">
    <source>
        <dbReference type="EMBL" id="AOW01259.1"/>
    </source>
</evidence>
<keyword evidence="8 15" id="KW-0732">Signal</keyword>
<evidence type="ECO:0000256" key="13">
    <source>
        <dbReference type="ARBA" id="ARBA00023180"/>
    </source>
</evidence>
<evidence type="ECO:0000313" key="19">
    <source>
        <dbReference type="EMBL" id="RDW26868.1"/>
    </source>
</evidence>
<keyword evidence="5 15" id="KW-0645">Protease</keyword>
<reference evidence="18 20" key="1">
    <citation type="journal article" date="2016" name="PLoS ONE">
        <title>Sequence Assembly of Yarrowia lipolytica Strain W29/CLIB89 Shows Transposable Element Diversity.</title>
        <authorList>
            <person name="Magnan C."/>
            <person name="Yu J."/>
            <person name="Chang I."/>
            <person name="Jahn E."/>
            <person name="Kanomata Y."/>
            <person name="Wu J."/>
            <person name="Zeller M."/>
            <person name="Oakes M."/>
            <person name="Baldi P."/>
            <person name="Sandmeyer S."/>
        </authorList>
    </citation>
    <scope>NUCLEOTIDE SEQUENCE [LARGE SCALE GENOMIC DNA]</scope>
    <source>
        <strain evidence="18">CLIB89</strain>
        <strain evidence="20">CLIB89(W29)</strain>
    </source>
</reference>
<evidence type="ECO:0000256" key="3">
    <source>
        <dbReference type="ARBA" id="ARBA00009431"/>
    </source>
</evidence>
<dbReference type="SMR" id="A0A1D8N6J8"/>
<dbReference type="EMBL" id="KZ858972">
    <property type="protein sequence ID" value="RDW26868.1"/>
    <property type="molecule type" value="Genomic_DNA"/>
</dbReference>
<dbReference type="Proteomes" id="UP000182444">
    <property type="component" value="Chromosome 1B"/>
</dbReference>
<evidence type="ECO:0000256" key="10">
    <source>
        <dbReference type="ARBA" id="ARBA00022989"/>
    </source>
</evidence>
<dbReference type="PANTHER" id="PTHR11802:SF190">
    <property type="entry name" value="PHEROMONE-PROCESSING CARBOXYPEPTIDASE KEX1"/>
    <property type="match status" value="1"/>
</dbReference>
<evidence type="ECO:0000256" key="5">
    <source>
        <dbReference type="ARBA" id="ARBA00022670"/>
    </source>
</evidence>
<dbReference type="Proteomes" id="UP000256601">
    <property type="component" value="Unassembled WGS sequence"/>
</dbReference>
<dbReference type="GO" id="GO:0004185">
    <property type="term" value="F:serine-type carboxypeptidase activity"/>
    <property type="evidence" value="ECO:0007669"/>
    <property type="project" value="UniProtKB-UniRule"/>
</dbReference>
<feature type="signal peptide" evidence="15">
    <location>
        <begin position="1"/>
        <end position="17"/>
    </location>
</feature>